<protein>
    <submittedName>
        <fullName evidence="2">Uncharacterized protein</fullName>
    </submittedName>
</protein>
<gene>
    <name evidence="2" type="ORF">GCM10010253_55950</name>
</gene>
<proteinExistence type="predicted"/>
<comment type="caution">
    <text evidence="2">The sequence shown here is derived from an EMBL/GenBank/DDBJ whole genome shotgun (WGS) entry which is preliminary data.</text>
</comment>
<feature type="compositionally biased region" description="Basic and acidic residues" evidence="1">
    <location>
        <begin position="12"/>
        <end position="22"/>
    </location>
</feature>
<keyword evidence="3" id="KW-1185">Reference proteome</keyword>
<feature type="region of interest" description="Disordered" evidence="1">
    <location>
        <begin position="1"/>
        <end position="77"/>
    </location>
</feature>
<evidence type="ECO:0000313" key="2">
    <source>
        <dbReference type="EMBL" id="GGS73782.1"/>
    </source>
</evidence>
<name>A0ABQ2TJQ7_STRBA</name>
<organism evidence="2 3">
    <name type="scientific">Streptomyces badius</name>
    <dbReference type="NCBI Taxonomy" id="1941"/>
    <lineage>
        <taxon>Bacteria</taxon>
        <taxon>Bacillati</taxon>
        <taxon>Actinomycetota</taxon>
        <taxon>Actinomycetes</taxon>
        <taxon>Kitasatosporales</taxon>
        <taxon>Streptomycetaceae</taxon>
        <taxon>Streptomyces</taxon>
    </lineage>
</organism>
<sequence length="151" mass="15098">MGPVPVSGGLHRLGERRVRSDDIQQTVQAHEVSVRDQISGGSDVAGSRLLAGQREGPDTWDAPGVPGYDPGVTAAPATGREAPAVRPVVPGPPPVVPAPPLVDGRAPFISVSHTVAPGPLTGTGPASSLCPTVTRTRTAERAAAGRAGGAG</sequence>
<evidence type="ECO:0000256" key="1">
    <source>
        <dbReference type="SAM" id="MobiDB-lite"/>
    </source>
</evidence>
<accession>A0ABQ2TJQ7</accession>
<dbReference type="EMBL" id="BMSZ01000018">
    <property type="protein sequence ID" value="GGS73782.1"/>
    <property type="molecule type" value="Genomic_DNA"/>
</dbReference>
<evidence type="ECO:0000313" key="3">
    <source>
        <dbReference type="Proteomes" id="UP000659767"/>
    </source>
</evidence>
<reference evidence="3" key="1">
    <citation type="journal article" date="2019" name="Int. J. Syst. Evol. Microbiol.">
        <title>The Global Catalogue of Microorganisms (GCM) 10K type strain sequencing project: providing services to taxonomists for standard genome sequencing and annotation.</title>
        <authorList>
            <consortium name="The Broad Institute Genomics Platform"/>
            <consortium name="The Broad Institute Genome Sequencing Center for Infectious Disease"/>
            <person name="Wu L."/>
            <person name="Ma J."/>
        </authorList>
    </citation>
    <scope>NUCLEOTIDE SEQUENCE [LARGE SCALE GENOMIC DNA]</scope>
    <source>
        <strain evidence="3">JCM 4350</strain>
    </source>
</reference>
<dbReference type="Proteomes" id="UP000659767">
    <property type="component" value="Unassembled WGS sequence"/>
</dbReference>